<proteinExistence type="predicted"/>
<sequence length="278" mass="32207">KVKELIGDIGKHLTDEKLYKKEDIAEVLNLQPTDSFVKFLNSILSKFKNRKNHNKLLQQFYGKTNAYWEEYFHPCKAQKIVFLMLIHLPERLVAFLEDSQDKSSPKKKDHVSLSSEESGPLYLAGYIICSLYQKSKNCQQCNSARNKEIQALMLCMRVDTEHNLYIASISRGGLWSPHPWIVIIAEACELTFRNSTNEEMITHLPAETMVNEVLSSASVNGLWDNIVENCDIQISKEWKSLCLENFIKLYIRVRCFSFAKDIVQKTLKKKALRKELKK</sequence>
<dbReference type="AlphaFoldDB" id="A0A6S7K2S5"/>
<reference evidence="1" key="1">
    <citation type="submission" date="2020-04" db="EMBL/GenBank/DDBJ databases">
        <authorList>
            <person name="Alioto T."/>
            <person name="Alioto T."/>
            <person name="Gomez Garrido J."/>
        </authorList>
    </citation>
    <scope>NUCLEOTIDE SEQUENCE</scope>
    <source>
        <strain evidence="1">A484AB</strain>
    </source>
</reference>
<evidence type="ECO:0000313" key="2">
    <source>
        <dbReference type="Proteomes" id="UP001152795"/>
    </source>
</evidence>
<protein>
    <submittedName>
        <fullName evidence="1">Uncharacterized protein</fullName>
    </submittedName>
</protein>
<evidence type="ECO:0000313" key="1">
    <source>
        <dbReference type="EMBL" id="CAB4036894.1"/>
    </source>
</evidence>
<name>A0A6S7K2S5_PARCT</name>
<accession>A0A6S7K2S5</accession>
<dbReference type="OrthoDB" id="5980469at2759"/>
<feature type="non-terminal residue" evidence="1">
    <location>
        <position position="278"/>
    </location>
</feature>
<comment type="caution">
    <text evidence="1">The sequence shown here is derived from an EMBL/GenBank/DDBJ whole genome shotgun (WGS) entry which is preliminary data.</text>
</comment>
<organism evidence="1 2">
    <name type="scientific">Paramuricea clavata</name>
    <name type="common">Red gorgonian</name>
    <name type="synonym">Violescent sea-whip</name>
    <dbReference type="NCBI Taxonomy" id="317549"/>
    <lineage>
        <taxon>Eukaryota</taxon>
        <taxon>Metazoa</taxon>
        <taxon>Cnidaria</taxon>
        <taxon>Anthozoa</taxon>
        <taxon>Octocorallia</taxon>
        <taxon>Malacalcyonacea</taxon>
        <taxon>Plexauridae</taxon>
        <taxon>Paramuricea</taxon>
    </lineage>
</organism>
<dbReference type="EMBL" id="CACRXK020022525">
    <property type="protein sequence ID" value="CAB4036894.1"/>
    <property type="molecule type" value="Genomic_DNA"/>
</dbReference>
<keyword evidence="2" id="KW-1185">Reference proteome</keyword>
<dbReference type="Proteomes" id="UP001152795">
    <property type="component" value="Unassembled WGS sequence"/>
</dbReference>
<gene>
    <name evidence="1" type="ORF">PACLA_8A065823</name>
</gene>
<feature type="non-terminal residue" evidence="1">
    <location>
        <position position="1"/>
    </location>
</feature>